<evidence type="ECO:0000313" key="2">
    <source>
        <dbReference type="EMBL" id="MBP0441176.1"/>
    </source>
</evidence>
<proteinExistence type="predicted"/>
<keyword evidence="3" id="KW-1185">Reference proteome</keyword>
<feature type="compositionally biased region" description="Basic and acidic residues" evidence="1">
    <location>
        <begin position="70"/>
        <end position="81"/>
    </location>
</feature>
<protein>
    <submittedName>
        <fullName evidence="2">Uncharacterized protein</fullName>
    </submittedName>
</protein>
<feature type="region of interest" description="Disordered" evidence="1">
    <location>
        <begin position="70"/>
        <end position="94"/>
    </location>
</feature>
<name>A0A8J7RMN6_9HYPH</name>
<reference evidence="2" key="1">
    <citation type="submission" date="2021-03" db="EMBL/GenBank/DDBJ databases">
        <title>Genome sequencing and assembly of Tianweitania sediminis.</title>
        <authorList>
            <person name="Chhetri G."/>
        </authorList>
    </citation>
    <scope>NUCLEOTIDE SEQUENCE</scope>
    <source>
        <strain evidence="2">Z8</strain>
    </source>
</reference>
<sequence length="94" mass="11097">MTPVEGTERSGRGQRLRVAGQRLFGDVADHYRTMKRRLAEMLMRGDRDCATLSAISQEIGRMRQKIRADLQRRRDERDWKRQQRKALRSALPED</sequence>
<evidence type="ECO:0000313" key="3">
    <source>
        <dbReference type="Proteomes" id="UP000666240"/>
    </source>
</evidence>
<evidence type="ECO:0000256" key="1">
    <source>
        <dbReference type="SAM" id="MobiDB-lite"/>
    </source>
</evidence>
<accession>A0A8J7RMN6</accession>
<gene>
    <name evidence="2" type="ORF">J5Y06_21215</name>
</gene>
<dbReference type="AlphaFoldDB" id="A0A8J7RMN6"/>
<comment type="caution">
    <text evidence="2">The sequence shown here is derived from an EMBL/GenBank/DDBJ whole genome shotgun (WGS) entry which is preliminary data.</text>
</comment>
<organism evidence="2 3">
    <name type="scientific">Tianweitania sediminis</name>
    <dbReference type="NCBI Taxonomy" id="1502156"/>
    <lineage>
        <taxon>Bacteria</taxon>
        <taxon>Pseudomonadati</taxon>
        <taxon>Pseudomonadota</taxon>
        <taxon>Alphaproteobacteria</taxon>
        <taxon>Hyphomicrobiales</taxon>
        <taxon>Phyllobacteriaceae</taxon>
        <taxon>Tianweitania</taxon>
    </lineage>
</organism>
<dbReference type="EMBL" id="JAGIYY010000011">
    <property type="protein sequence ID" value="MBP0441176.1"/>
    <property type="molecule type" value="Genomic_DNA"/>
</dbReference>
<dbReference type="RefSeq" id="WP_209337202.1">
    <property type="nucleotide sequence ID" value="NZ_JAGIYY010000011.1"/>
</dbReference>
<dbReference type="Proteomes" id="UP000666240">
    <property type="component" value="Unassembled WGS sequence"/>
</dbReference>